<evidence type="ECO:0000313" key="4">
    <source>
        <dbReference type="Proteomes" id="UP000178485"/>
    </source>
</evidence>
<feature type="signal peptide" evidence="2">
    <location>
        <begin position="1"/>
        <end position="18"/>
    </location>
</feature>
<evidence type="ECO:0000256" key="1">
    <source>
        <dbReference type="SAM" id="MobiDB-lite"/>
    </source>
</evidence>
<keyword evidence="4" id="KW-1185">Reference proteome</keyword>
<evidence type="ECO:0000313" key="3">
    <source>
        <dbReference type="EMBL" id="SCM57844.1"/>
    </source>
</evidence>
<gene>
    <name evidence="3" type="ORF">ING2E5A_1536</name>
</gene>
<name>A0A1G4G744_9BACT</name>
<sequence length="426" mass="48359">MNKTYILLLFAFYVSLLAAQGSNNSTKFPGNQTEYEAERDSVVHPGKDVTEDQPERETDRDSVVNRGNRPARDPIQFRYSGQLSGWGQVTPDTPTKGWLGGRYIPQINLTQPLENNQLIDLEASVNLFGDIGIRSFDNTSTDATIKPYRAWARYASTRAEVRLGLQKINFGSAQMFRPLMWFDSMDPRDPLQLTDGVWGGLFRYYFPNNTTLWLWSLYGNDKNKGWEILPSSSSFPEIGGRVQIPIPKGEGALSYHFREADASAYGLEKIAENRFGLDVRLDATVGLWFESSWTHLNGDMGELTNQQMATLGTDYTFGIGNGLGLTFEQFFYSYGERGIDFNQSLNFSGLNLSYPLSMADNLSAMVYYDWGNQRFYNFLNWQHQRNNVTFYTIGYWNPSEFGIPSQMGTGSRFAGKGIQLIIAWHH</sequence>
<dbReference type="RefSeq" id="WP_083373243.1">
    <property type="nucleotide sequence ID" value="NZ_LT608328.1"/>
</dbReference>
<dbReference type="Proteomes" id="UP000178485">
    <property type="component" value="Chromosome i"/>
</dbReference>
<dbReference type="AlphaFoldDB" id="A0A1G4G744"/>
<feature type="compositionally biased region" description="Basic and acidic residues" evidence="1">
    <location>
        <begin position="36"/>
        <end position="63"/>
    </location>
</feature>
<feature type="chain" id="PRO_5009603898" description="Porin" evidence="2">
    <location>
        <begin position="19"/>
        <end position="426"/>
    </location>
</feature>
<dbReference type="KEGG" id="pmuc:ING2E5A_1536"/>
<organism evidence="3 4">
    <name type="scientific">Petrimonas mucosa</name>
    <dbReference type="NCBI Taxonomy" id="1642646"/>
    <lineage>
        <taxon>Bacteria</taxon>
        <taxon>Pseudomonadati</taxon>
        <taxon>Bacteroidota</taxon>
        <taxon>Bacteroidia</taxon>
        <taxon>Bacteroidales</taxon>
        <taxon>Dysgonomonadaceae</taxon>
        <taxon>Petrimonas</taxon>
    </lineage>
</organism>
<keyword evidence="2" id="KW-0732">Signal</keyword>
<dbReference type="EMBL" id="LT608328">
    <property type="protein sequence ID" value="SCM57844.1"/>
    <property type="molecule type" value="Genomic_DNA"/>
</dbReference>
<evidence type="ECO:0000256" key="2">
    <source>
        <dbReference type="SAM" id="SignalP"/>
    </source>
</evidence>
<feature type="compositionally biased region" description="Polar residues" evidence="1">
    <location>
        <begin position="23"/>
        <end position="34"/>
    </location>
</feature>
<proteinExistence type="predicted"/>
<feature type="region of interest" description="Disordered" evidence="1">
    <location>
        <begin position="23"/>
        <end position="71"/>
    </location>
</feature>
<evidence type="ECO:0008006" key="5">
    <source>
        <dbReference type="Google" id="ProtNLM"/>
    </source>
</evidence>
<protein>
    <recommendedName>
        <fullName evidence="5">Porin</fullName>
    </recommendedName>
</protein>
<reference evidence="3 4" key="1">
    <citation type="submission" date="2016-08" db="EMBL/GenBank/DDBJ databases">
        <authorList>
            <person name="Seilhamer J.J."/>
        </authorList>
    </citation>
    <scope>NUCLEOTIDE SEQUENCE [LARGE SCALE GENOMIC DNA]</scope>
    <source>
        <strain evidence="3">ING2-E5A</strain>
    </source>
</reference>
<accession>A0A1G4G744</accession>